<evidence type="ECO:0000313" key="1">
    <source>
        <dbReference type="EMBL" id="CCB91015.1"/>
    </source>
</evidence>
<sequence>MPHLFCLVYLFSPPYLFSEGAGSLSYVQRFDDALDHFACRFFISLDCKV</sequence>
<protein>
    <submittedName>
        <fullName evidence="1">Uncharacterized protein</fullName>
    </submittedName>
</protein>
<accession>F8LC01</accession>
<dbReference type="EMBL" id="FR872644">
    <property type="protein sequence ID" value="CCB91015.1"/>
    <property type="molecule type" value="Genomic_DNA"/>
</dbReference>
<proteinExistence type="predicted"/>
<reference evidence="1" key="1">
    <citation type="submission" date="2011-05" db="EMBL/GenBank/DDBJ databases">
        <title>Unity in variety -- the pan-genome of the Chlamydiae.</title>
        <authorList>
            <person name="Collingro A."/>
            <person name="Tischler P."/>
            <person name="Weinmaier T."/>
            <person name="Penz T."/>
            <person name="Heinz E."/>
            <person name="Brunham R.C."/>
            <person name="Read T.D."/>
            <person name="Bavoil P.M."/>
            <person name="Sachse K."/>
            <person name="Kahane S."/>
            <person name="Friedman M.G."/>
            <person name="Rattei T."/>
            <person name="Myers G.S.A."/>
            <person name="Horn M."/>
        </authorList>
    </citation>
    <scope>NUCLEOTIDE SEQUENCE</scope>
    <source>
        <strain evidence="1">2032/99</strain>
    </source>
</reference>
<dbReference type="AlphaFoldDB" id="F8LC01"/>
<name>F8LC01_9BACT</name>
<organism evidence="1">
    <name type="scientific">Waddlia chondrophila 2032/99</name>
    <dbReference type="NCBI Taxonomy" id="765953"/>
    <lineage>
        <taxon>Bacteria</taxon>
        <taxon>Pseudomonadati</taxon>
        <taxon>Chlamydiota</taxon>
        <taxon>Chlamydiia</taxon>
        <taxon>Parachlamydiales</taxon>
        <taxon>Waddliaceae</taxon>
        <taxon>Waddlia</taxon>
    </lineage>
</organism>
<gene>
    <name evidence="1" type="ORF">WCH_AZ07610</name>
</gene>